<feature type="domain" description="PIN" evidence="1">
    <location>
        <begin position="58"/>
        <end position="164"/>
    </location>
</feature>
<dbReference type="Pfam" id="PF01850">
    <property type="entry name" value="PIN"/>
    <property type="match status" value="1"/>
</dbReference>
<dbReference type="Gene3D" id="3.40.50.1010">
    <property type="entry name" value="5'-nuclease"/>
    <property type="match status" value="1"/>
</dbReference>
<evidence type="ECO:0000259" key="1">
    <source>
        <dbReference type="Pfam" id="PF01850"/>
    </source>
</evidence>
<organism evidence="2">
    <name type="scientific">Candidatus Kentrum sp. LFY</name>
    <dbReference type="NCBI Taxonomy" id="2126342"/>
    <lineage>
        <taxon>Bacteria</taxon>
        <taxon>Pseudomonadati</taxon>
        <taxon>Pseudomonadota</taxon>
        <taxon>Gammaproteobacteria</taxon>
        <taxon>Candidatus Kentrum</taxon>
    </lineage>
</organism>
<reference evidence="2" key="1">
    <citation type="submission" date="2019-02" db="EMBL/GenBank/DDBJ databases">
        <authorList>
            <person name="Gruber-Vodicka R. H."/>
            <person name="Seah K. B. B."/>
        </authorList>
    </citation>
    <scope>NUCLEOTIDE SEQUENCE</scope>
    <source>
        <strain evidence="2">BECK_M7</strain>
    </source>
</reference>
<dbReference type="InterPro" id="IPR002716">
    <property type="entry name" value="PIN_dom"/>
</dbReference>
<dbReference type="InterPro" id="IPR029060">
    <property type="entry name" value="PIN-like_dom_sf"/>
</dbReference>
<name>A0A450UPR9_9GAMM</name>
<proteinExistence type="predicted"/>
<protein>
    <submittedName>
        <fullName evidence="2">PIN domain-containing protein</fullName>
    </submittedName>
</protein>
<accession>A0A450UPR9</accession>
<dbReference type="AlphaFoldDB" id="A0A450UPR9"/>
<dbReference type="SUPFAM" id="SSF88723">
    <property type="entry name" value="PIN domain-like"/>
    <property type="match status" value="1"/>
</dbReference>
<dbReference type="EMBL" id="CAADFF010000059">
    <property type="protein sequence ID" value="VFJ94516.1"/>
    <property type="molecule type" value="Genomic_DNA"/>
</dbReference>
<gene>
    <name evidence="2" type="ORF">BECKLFY1418B_GA0070995_105912</name>
</gene>
<evidence type="ECO:0000313" key="2">
    <source>
        <dbReference type="EMBL" id="VFJ94516.1"/>
    </source>
</evidence>
<dbReference type="CDD" id="cd09874">
    <property type="entry name" value="PIN_MT3492-like"/>
    <property type="match status" value="1"/>
</dbReference>
<sequence length="195" mass="21706">MARIIGIPAAPNDGLTHLLASGAGYLGRRKTHRCQLAPYSERNTRLANGRGRSQLILYCDTSALLELYIQGTHSDLIETQIDEADAVAVCRIAWAEAHAALARRAREVPEDRLVIETAKTTLRSDWPRYVVLEISQTVVERAGEYADIFALRGYDSVQLATAFEIRRLSRATIHFACFDVRLNKAARVLGMQTIP</sequence>